<feature type="compositionally biased region" description="Basic residues" evidence="1">
    <location>
        <begin position="438"/>
        <end position="449"/>
    </location>
</feature>
<feature type="region of interest" description="Disordered" evidence="1">
    <location>
        <begin position="423"/>
        <end position="457"/>
    </location>
</feature>
<feature type="compositionally biased region" description="Polar residues" evidence="1">
    <location>
        <begin position="508"/>
        <end position="520"/>
    </location>
</feature>
<dbReference type="EMBL" id="VIFY01000192">
    <property type="protein sequence ID" value="TQB68760.1"/>
    <property type="molecule type" value="Genomic_DNA"/>
</dbReference>
<organism evidence="2 3">
    <name type="scientific">Monascus purpureus</name>
    <name type="common">Red mold</name>
    <name type="synonym">Monascus anka</name>
    <dbReference type="NCBI Taxonomy" id="5098"/>
    <lineage>
        <taxon>Eukaryota</taxon>
        <taxon>Fungi</taxon>
        <taxon>Dikarya</taxon>
        <taxon>Ascomycota</taxon>
        <taxon>Pezizomycotina</taxon>
        <taxon>Eurotiomycetes</taxon>
        <taxon>Eurotiomycetidae</taxon>
        <taxon>Eurotiales</taxon>
        <taxon>Aspergillaceae</taxon>
        <taxon>Monascus</taxon>
    </lineage>
</organism>
<feature type="compositionally biased region" description="Polar residues" evidence="1">
    <location>
        <begin position="552"/>
        <end position="570"/>
    </location>
</feature>
<keyword evidence="3" id="KW-1185">Reference proteome</keyword>
<feature type="region of interest" description="Disordered" evidence="1">
    <location>
        <begin position="302"/>
        <end position="325"/>
    </location>
</feature>
<sequence>MSHSRVIQDSDDEDDPLCEVPTSPNRQDPVMQDAQNDLSEHGRFNFDTGYATNGYTQGNGVNISHATNDNNSLASSQLGINFDDFLKSQDGGPAWLSSQRRREERWIPSTGRTESIGAVMTEINLAQKKLLEDEGWNGDSTHLSRQNSALQRSLPPVSFSIDDQRYLQETAQQGHGAFRQGNGHFAIIVDSRIPEFTEQHEEVTRYEVPHQNTGFDRDIDESAHTSSHDEHYELATSYNYFESSLKGSMDPVNAENTTITGTVENEYRDGLQRTPVRPRSMQMTSYSPHDTEPFSSLVLPGLNRAKSDDASGLVHQEEQLSQRSMRDELAVPVTIEIPITKKTLVHKTNENVPEDGDDDELALSEVHEHAKENDEHKQQQNTEAVSDVGLLNAAPEIEAPREVSIVLPMEQTAGSPEFFLTKQKVHIAEPTKPTPKTRGPKKKKLKRGKTTSVALKRTYESDVEDDVIWIDEKPLHPELQNNDLNDDHQKSFSESNRPGQDKEKLGSESITNSTTSQIQPGESKKRGRKRKKTAEQVQNNEDDKPRIGEVEATSNNILQDISNTANTANCDQDHDPSKENKEKSCISNQTAEGSFNSPTIHEEQSDPSSPTKVDDNPSLTAPTEPPTLHESVTPKKHQQQRQQKDLNNQPEIRSNSETSLDLGKGTPGKDPRKGPDKHSPISTTSRVPFRVGLSRRARIAPLLKIVKR</sequence>
<dbReference type="STRING" id="5098.A0A507QP47"/>
<comment type="caution">
    <text evidence="2">The sequence shown here is derived from an EMBL/GenBank/DDBJ whole genome shotgun (WGS) entry which is preliminary data.</text>
</comment>
<feature type="compositionally biased region" description="Polar residues" evidence="1">
    <location>
        <begin position="606"/>
        <end position="621"/>
    </location>
</feature>
<dbReference type="Proteomes" id="UP000319663">
    <property type="component" value="Unassembled WGS sequence"/>
</dbReference>
<gene>
    <name evidence="2" type="ORF">MPDQ_002858</name>
</gene>
<feature type="compositionally biased region" description="Basic and acidic residues" evidence="1">
    <location>
        <begin position="305"/>
        <end position="325"/>
    </location>
</feature>
<evidence type="ECO:0000256" key="1">
    <source>
        <dbReference type="SAM" id="MobiDB-lite"/>
    </source>
</evidence>
<name>A0A507QP47_MONPU</name>
<evidence type="ECO:0000313" key="3">
    <source>
        <dbReference type="Proteomes" id="UP000319663"/>
    </source>
</evidence>
<feature type="compositionally biased region" description="Basic and acidic residues" evidence="1">
    <location>
        <begin position="667"/>
        <end position="679"/>
    </location>
</feature>
<reference evidence="2 3" key="1">
    <citation type="submission" date="2019-06" db="EMBL/GenBank/DDBJ databases">
        <title>Wine fermentation using esterase from Monascus purpureus.</title>
        <authorList>
            <person name="Geng C."/>
            <person name="Zhang Y."/>
        </authorList>
    </citation>
    <scope>NUCLEOTIDE SEQUENCE [LARGE SCALE GENOMIC DNA]</scope>
    <source>
        <strain evidence="2">HQ1</strain>
    </source>
</reference>
<feature type="region of interest" description="Disordered" evidence="1">
    <location>
        <begin position="1"/>
        <end position="33"/>
    </location>
</feature>
<feature type="region of interest" description="Disordered" evidence="1">
    <location>
        <begin position="477"/>
        <end position="689"/>
    </location>
</feature>
<proteinExistence type="predicted"/>
<accession>A0A507QP47</accession>
<dbReference type="AlphaFoldDB" id="A0A507QP47"/>
<feature type="compositionally biased region" description="Polar residues" evidence="1">
    <location>
        <begin position="645"/>
        <end position="659"/>
    </location>
</feature>
<protein>
    <submittedName>
        <fullName evidence="2">Uncharacterized protein</fullName>
    </submittedName>
</protein>
<feature type="compositionally biased region" description="Basic and acidic residues" evidence="1">
    <location>
        <begin position="571"/>
        <end position="584"/>
    </location>
</feature>
<evidence type="ECO:0000313" key="2">
    <source>
        <dbReference type="EMBL" id="TQB68760.1"/>
    </source>
</evidence>
<dbReference type="OrthoDB" id="5404794at2759"/>
<feature type="compositionally biased region" description="Polar residues" evidence="1">
    <location>
        <begin position="585"/>
        <end position="599"/>
    </location>
</feature>